<dbReference type="InterPro" id="IPR050858">
    <property type="entry name" value="Mal-CoA-ACP_Trans/PKS_FabD"/>
</dbReference>
<organism evidence="6 7">
    <name type="scientific">Lactiplantibacillus modestisalitolerans</name>
    <dbReference type="NCBI Taxonomy" id="1457219"/>
    <lineage>
        <taxon>Bacteria</taxon>
        <taxon>Bacillati</taxon>
        <taxon>Bacillota</taxon>
        <taxon>Bacilli</taxon>
        <taxon>Lactobacillales</taxon>
        <taxon>Lactobacillaceae</taxon>
        <taxon>Lactiplantibacillus</taxon>
    </lineage>
</organism>
<dbReference type="PIRSF" id="PIRSF000446">
    <property type="entry name" value="Mct"/>
    <property type="match status" value="1"/>
</dbReference>
<dbReference type="Pfam" id="PF00698">
    <property type="entry name" value="Acyl_transf_1"/>
    <property type="match status" value="1"/>
</dbReference>
<dbReference type="InterPro" id="IPR014043">
    <property type="entry name" value="Acyl_transferase_dom"/>
</dbReference>
<accession>A0ABV5WWY7</accession>
<reference evidence="6 7" key="1">
    <citation type="submission" date="2024-09" db="EMBL/GenBank/DDBJ databases">
        <authorList>
            <person name="Sun Q."/>
            <person name="Mori K."/>
        </authorList>
    </citation>
    <scope>NUCLEOTIDE SEQUENCE [LARGE SCALE GENOMIC DNA]</scope>
    <source>
        <strain evidence="6 7">TBRC 4576</strain>
    </source>
</reference>
<dbReference type="InterPro" id="IPR024925">
    <property type="entry name" value="Malonyl_CoA-ACP_transAc"/>
</dbReference>
<gene>
    <name evidence="6" type="ORF">ACFFLI_11675</name>
</gene>
<dbReference type="PANTHER" id="PTHR42681:SF1">
    <property type="entry name" value="MALONYL-COA-ACYL CARRIER PROTEIN TRANSACYLASE, MITOCHONDRIAL"/>
    <property type="match status" value="1"/>
</dbReference>
<evidence type="ECO:0000313" key="7">
    <source>
        <dbReference type="Proteomes" id="UP001589691"/>
    </source>
</evidence>
<dbReference type="Gene3D" id="3.40.366.10">
    <property type="entry name" value="Malonyl-Coenzyme A Acyl Carrier Protein, domain 2"/>
    <property type="match status" value="1"/>
</dbReference>
<dbReference type="Gene3D" id="3.30.70.250">
    <property type="entry name" value="Malonyl-CoA ACP transacylase, ACP-binding"/>
    <property type="match status" value="1"/>
</dbReference>
<name>A0ABV5WWY7_9LACO</name>
<dbReference type="InterPro" id="IPR001227">
    <property type="entry name" value="Ac_transferase_dom_sf"/>
</dbReference>
<dbReference type="PANTHER" id="PTHR42681">
    <property type="entry name" value="MALONYL-COA-ACYL CARRIER PROTEIN TRANSACYLASE, MITOCHONDRIAL"/>
    <property type="match status" value="1"/>
</dbReference>
<dbReference type="SMART" id="SM00827">
    <property type="entry name" value="PKS_AT"/>
    <property type="match status" value="1"/>
</dbReference>
<protein>
    <recommendedName>
        <fullName evidence="4">Malonyl CoA-acyl carrier protein transacylase</fullName>
        <ecNumber evidence="4">2.3.1.39</ecNumber>
    </recommendedName>
</protein>
<dbReference type="InterPro" id="IPR016036">
    <property type="entry name" value="Malonyl_transacylase_ACP-bd"/>
</dbReference>
<sequence length="309" mass="32762">MTTAIIFSGQGQATAGMGAQLYAHEPVYRAVIDRIDTQLKWSLQVDDEWVADATRVPVAITAMNLALFKLVTMKGGTPQVMSGLSLGAYSALMAAGAISLTDGIKIVAERARYMQRAGLQRPGSMAAVLGATPELIQQACQAASSRGTVCPANYNSPTETVIGGDAAAVEAASTFLKAQGVKHVVPLTLTVASHTPLMQPAAEALAKRLNFLNVREPQIPVISDTTVQPFDAQSLKATLVEQLTHPTHFGDCLQTLAARNVTTVIQLGPGTALAKLARRALTDVRVMRIASFEDWQRVQSQLGGALNDE</sequence>
<dbReference type="SUPFAM" id="SSF52151">
    <property type="entry name" value="FabD/lysophospholipase-like"/>
    <property type="match status" value="1"/>
</dbReference>
<proteinExistence type="inferred from homology"/>
<dbReference type="RefSeq" id="WP_137641858.1">
    <property type="nucleotide sequence ID" value="NZ_BJEA01000003.1"/>
</dbReference>
<feature type="domain" description="Malonyl-CoA:ACP transacylase (MAT)" evidence="5">
    <location>
        <begin position="6"/>
        <end position="308"/>
    </location>
</feature>
<keyword evidence="1 4" id="KW-0808">Transferase</keyword>
<dbReference type="SUPFAM" id="SSF55048">
    <property type="entry name" value="Probable ACP-binding domain of malonyl-CoA ACP transacylase"/>
    <property type="match status" value="1"/>
</dbReference>
<evidence type="ECO:0000259" key="5">
    <source>
        <dbReference type="SMART" id="SM00827"/>
    </source>
</evidence>
<evidence type="ECO:0000256" key="1">
    <source>
        <dbReference type="ARBA" id="ARBA00022679"/>
    </source>
</evidence>
<evidence type="ECO:0000256" key="4">
    <source>
        <dbReference type="PIRNR" id="PIRNR000446"/>
    </source>
</evidence>
<comment type="similarity">
    <text evidence="4">Belongs to the fabD family.</text>
</comment>
<dbReference type="GO" id="GO:0004314">
    <property type="term" value="F:[acyl-carrier-protein] S-malonyltransferase activity"/>
    <property type="evidence" value="ECO:0007669"/>
    <property type="project" value="UniProtKB-EC"/>
</dbReference>
<dbReference type="EC" id="2.3.1.39" evidence="4"/>
<dbReference type="EMBL" id="JBHLZY010000026">
    <property type="protein sequence ID" value="MFB9770523.1"/>
    <property type="molecule type" value="Genomic_DNA"/>
</dbReference>
<evidence type="ECO:0000313" key="6">
    <source>
        <dbReference type="EMBL" id="MFB9770523.1"/>
    </source>
</evidence>
<comment type="catalytic activity">
    <reaction evidence="3 4">
        <text>holo-[ACP] + malonyl-CoA = malonyl-[ACP] + CoA</text>
        <dbReference type="Rhea" id="RHEA:41792"/>
        <dbReference type="Rhea" id="RHEA-COMP:9623"/>
        <dbReference type="Rhea" id="RHEA-COMP:9685"/>
        <dbReference type="ChEBI" id="CHEBI:57287"/>
        <dbReference type="ChEBI" id="CHEBI:57384"/>
        <dbReference type="ChEBI" id="CHEBI:64479"/>
        <dbReference type="ChEBI" id="CHEBI:78449"/>
        <dbReference type="EC" id="2.3.1.39"/>
    </reaction>
</comment>
<comment type="caution">
    <text evidence="6">The sequence shown here is derived from an EMBL/GenBank/DDBJ whole genome shotgun (WGS) entry which is preliminary data.</text>
</comment>
<dbReference type="Proteomes" id="UP001589691">
    <property type="component" value="Unassembled WGS sequence"/>
</dbReference>
<dbReference type="InterPro" id="IPR016035">
    <property type="entry name" value="Acyl_Trfase/lysoPLipase"/>
</dbReference>
<evidence type="ECO:0000256" key="2">
    <source>
        <dbReference type="ARBA" id="ARBA00023315"/>
    </source>
</evidence>
<keyword evidence="2 4" id="KW-0012">Acyltransferase</keyword>
<keyword evidence="7" id="KW-1185">Reference proteome</keyword>
<evidence type="ECO:0000256" key="3">
    <source>
        <dbReference type="ARBA" id="ARBA00048462"/>
    </source>
</evidence>